<reference evidence="2" key="1">
    <citation type="submission" date="2023-05" db="EMBL/GenBank/DDBJ databases">
        <authorList>
            <person name="Zhang X."/>
        </authorList>
    </citation>
    <scope>NUCLEOTIDE SEQUENCE</scope>
    <source>
        <strain evidence="2">BD1B2-1</strain>
    </source>
</reference>
<protein>
    <submittedName>
        <fullName evidence="2">Uncharacterized protein</fullName>
    </submittedName>
</protein>
<evidence type="ECO:0000256" key="1">
    <source>
        <dbReference type="SAM" id="Phobius"/>
    </source>
</evidence>
<accession>A0AAE3R4I1</accession>
<gene>
    <name evidence="2" type="ORF">QNI22_11355</name>
</gene>
<keyword evidence="1" id="KW-0472">Membrane</keyword>
<dbReference type="AlphaFoldDB" id="A0AAE3R4I1"/>
<proteinExistence type="predicted"/>
<dbReference type="RefSeq" id="WP_314510742.1">
    <property type="nucleotide sequence ID" value="NZ_JASJOU010000003.1"/>
</dbReference>
<name>A0AAE3R4I1_9BACT</name>
<sequence length="409" mass="45355">MKKLPDILTPPRQAGGIALVRADDGQWMGYGLVLQQQKGVITIQKQWQGLIQDVAFTEQMPKSVAYTLCVDGKGILHKSLPLTSGKPLLERIKESVPGVVAKDFYIQLAEGSGKDFASLIRKDLLDPVLTQWQTAGFGITGLSLGPFAASILATIVSDSANNLPTACQVLNIQDGRPYALYPLAQAEATITIGEDIIGREWTTAYAVAFQTLLTGNVTPFAESEFISAQQKQWKYRKRFETTGKGILIAIFLGLLLNFFLFQHFQQAASVLEEQVGHQMESSERQNVLVKNLKEKRNFLATSGWLSPTHHSFFADTLAASLPGGIRLTELSIYPRNEALSRQEKRSVFTPDVILVKGACATPEPLREWMTILEQASWVSQVSQPGYQYDQQNGVAMFTVWIYLKPYQTP</sequence>
<keyword evidence="1" id="KW-1133">Transmembrane helix</keyword>
<evidence type="ECO:0000313" key="3">
    <source>
        <dbReference type="Proteomes" id="UP001232063"/>
    </source>
</evidence>
<organism evidence="2 3">
    <name type="scientific">Xanthocytophaga agilis</name>
    <dbReference type="NCBI Taxonomy" id="3048010"/>
    <lineage>
        <taxon>Bacteria</taxon>
        <taxon>Pseudomonadati</taxon>
        <taxon>Bacteroidota</taxon>
        <taxon>Cytophagia</taxon>
        <taxon>Cytophagales</taxon>
        <taxon>Rhodocytophagaceae</taxon>
        <taxon>Xanthocytophaga</taxon>
    </lineage>
</organism>
<dbReference type="EMBL" id="JASJOU010000003">
    <property type="protein sequence ID" value="MDJ1501250.1"/>
    <property type="molecule type" value="Genomic_DNA"/>
</dbReference>
<feature type="transmembrane region" description="Helical" evidence="1">
    <location>
        <begin position="245"/>
        <end position="264"/>
    </location>
</feature>
<keyword evidence="1" id="KW-0812">Transmembrane</keyword>
<dbReference type="Proteomes" id="UP001232063">
    <property type="component" value="Unassembled WGS sequence"/>
</dbReference>
<keyword evidence="3" id="KW-1185">Reference proteome</keyword>
<comment type="caution">
    <text evidence="2">The sequence shown here is derived from an EMBL/GenBank/DDBJ whole genome shotgun (WGS) entry which is preliminary data.</text>
</comment>
<evidence type="ECO:0000313" key="2">
    <source>
        <dbReference type="EMBL" id="MDJ1501250.1"/>
    </source>
</evidence>